<comment type="caution">
    <text evidence="2">The sequence shown here is derived from an EMBL/GenBank/DDBJ whole genome shotgun (WGS) entry which is preliminary data.</text>
</comment>
<organism evidence="2 3">
    <name type="scientific">Litoribrevibacter albus</name>
    <dbReference type="NCBI Taxonomy" id="1473156"/>
    <lineage>
        <taxon>Bacteria</taxon>
        <taxon>Pseudomonadati</taxon>
        <taxon>Pseudomonadota</taxon>
        <taxon>Gammaproteobacteria</taxon>
        <taxon>Oceanospirillales</taxon>
        <taxon>Oceanospirillaceae</taxon>
        <taxon>Litoribrevibacter</taxon>
    </lineage>
</organism>
<feature type="signal peptide" evidence="1">
    <location>
        <begin position="1"/>
        <end position="33"/>
    </location>
</feature>
<reference evidence="2" key="2">
    <citation type="submission" date="2023-01" db="EMBL/GenBank/DDBJ databases">
        <title>Draft genome sequence of Litoribrevibacter albus strain NBRC 110071.</title>
        <authorList>
            <person name="Sun Q."/>
            <person name="Mori K."/>
        </authorList>
    </citation>
    <scope>NUCLEOTIDE SEQUENCE</scope>
    <source>
        <strain evidence="2">NBRC 110071</strain>
    </source>
</reference>
<evidence type="ECO:0008006" key="4">
    <source>
        <dbReference type="Google" id="ProtNLM"/>
    </source>
</evidence>
<evidence type="ECO:0000313" key="3">
    <source>
        <dbReference type="Proteomes" id="UP001161389"/>
    </source>
</evidence>
<dbReference type="RefSeq" id="WP_284382215.1">
    <property type="nucleotide sequence ID" value="NZ_BSNM01000015.1"/>
</dbReference>
<feature type="chain" id="PRO_5041277877" description="Cytochrome c domain-containing protein" evidence="1">
    <location>
        <begin position="34"/>
        <end position="455"/>
    </location>
</feature>
<accession>A0AA37SBQ0</accession>
<evidence type="ECO:0000313" key="2">
    <source>
        <dbReference type="EMBL" id="GLQ32274.1"/>
    </source>
</evidence>
<sequence>MSSFDMFNLKFDVFNLKKVTRLGVLLAATGLMAACSDSDSSGSSVGTGGNSTTGGMINSGASAASGNEGNCEANTAGVNWDALMTENCPNLSDYNLFQNSTDPTANPNAGGVIFDLTTPLFTDYASKYRFVFVPEGETIKYNENEVLSFPIGTVIAKTFTMPVDTSARDGDEVVIETRLLIHRESGWVARPYYWNPGSGNTDAALSISSKTVSVSTTHEGTTRTFDYIVPSQASCLSCHAVQSAGLPKITLPIGPKARFLNRDFDYTSGSALIQTENETANQLTYWAEHGILSGLPNLTSVPVTPSYRDENEAGLTNMSKAEVQDAAEAYLDINCAHCHRAGLSISEIQLGDGSYVDESYRGAAGSTGLQMEYNRNFEDDQTKFGVCKTPVAGGHNSYPQDVVPTRADLSYLRFRVDTTDSRHKMPELGRVTIHDEGVSLISAWINQMDPANCTP</sequence>
<reference evidence="2" key="1">
    <citation type="journal article" date="2014" name="Int. J. Syst. Evol. Microbiol.">
        <title>Complete genome sequence of Corynebacterium casei LMG S-19264T (=DSM 44701T), isolated from a smear-ripened cheese.</title>
        <authorList>
            <consortium name="US DOE Joint Genome Institute (JGI-PGF)"/>
            <person name="Walter F."/>
            <person name="Albersmeier A."/>
            <person name="Kalinowski J."/>
            <person name="Ruckert C."/>
        </authorList>
    </citation>
    <scope>NUCLEOTIDE SEQUENCE</scope>
    <source>
        <strain evidence="2">NBRC 110071</strain>
    </source>
</reference>
<dbReference type="AlphaFoldDB" id="A0AA37SBQ0"/>
<name>A0AA37SBQ0_9GAMM</name>
<protein>
    <recommendedName>
        <fullName evidence="4">Cytochrome c domain-containing protein</fullName>
    </recommendedName>
</protein>
<dbReference type="Proteomes" id="UP001161389">
    <property type="component" value="Unassembled WGS sequence"/>
</dbReference>
<evidence type="ECO:0000256" key="1">
    <source>
        <dbReference type="SAM" id="SignalP"/>
    </source>
</evidence>
<gene>
    <name evidence="2" type="ORF">GCM10007876_27530</name>
</gene>
<dbReference type="EMBL" id="BSNM01000015">
    <property type="protein sequence ID" value="GLQ32274.1"/>
    <property type="molecule type" value="Genomic_DNA"/>
</dbReference>
<proteinExistence type="predicted"/>
<keyword evidence="3" id="KW-1185">Reference proteome</keyword>
<keyword evidence="1" id="KW-0732">Signal</keyword>